<accession>A0A5B7G6A0</accession>
<dbReference type="Proteomes" id="UP000324222">
    <property type="component" value="Unassembled WGS sequence"/>
</dbReference>
<protein>
    <submittedName>
        <fullName evidence="2">Uncharacterized protein</fullName>
    </submittedName>
</protein>
<keyword evidence="3" id="KW-1185">Reference proteome</keyword>
<sequence length="203" mass="22138">MTPLPRRPEVQHPGATLSVSVRNNQHTRPAGGGVECEPHSHKGKYLDKPRRTGRAVTGSERELLALSHSRQLITTRRRWPRLGHTFITELASTGRGRGRHLVNNGVPVAGVGGAAWGTPQHDPSETPSDPRQALLNPTPGPRPCKPFMPPSPISSFAQQTRPFNAGNNTDATLRPSPARLVPTIHQPGPRPRPHHSSNYIKQS</sequence>
<name>A0A5B7G6A0_PORTR</name>
<feature type="compositionally biased region" description="Polar residues" evidence="1">
    <location>
        <begin position="153"/>
        <end position="171"/>
    </location>
</feature>
<dbReference type="EMBL" id="VSRR010011359">
    <property type="protein sequence ID" value="MPC53067.1"/>
    <property type="molecule type" value="Genomic_DNA"/>
</dbReference>
<evidence type="ECO:0000256" key="1">
    <source>
        <dbReference type="SAM" id="MobiDB-lite"/>
    </source>
</evidence>
<feature type="region of interest" description="Disordered" evidence="1">
    <location>
        <begin position="21"/>
        <end position="56"/>
    </location>
</feature>
<dbReference type="AlphaFoldDB" id="A0A5B7G6A0"/>
<gene>
    <name evidence="2" type="ORF">E2C01_046951</name>
</gene>
<feature type="region of interest" description="Disordered" evidence="1">
    <location>
        <begin position="112"/>
        <end position="203"/>
    </location>
</feature>
<organism evidence="2 3">
    <name type="scientific">Portunus trituberculatus</name>
    <name type="common">Swimming crab</name>
    <name type="synonym">Neptunus trituberculatus</name>
    <dbReference type="NCBI Taxonomy" id="210409"/>
    <lineage>
        <taxon>Eukaryota</taxon>
        <taxon>Metazoa</taxon>
        <taxon>Ecdysozoa</taxon>
        <taxon>Arthropoda</taxon>
        <taxon>Crustacea</taxon>
        <taxon>Multicrustacea</taxon>
        <taxon>Malacostraca</taxon>
        <taxon>Eumalacostraca</taxon>
        <taxon>Eucarida</taxon>
        <taxon>Decapoda</taxon>
        <taxon>Pleocyemata</taxon>
        <taxon>Brachyura</taxon>
        <taxon>Eubrachyura</taxon>
        <taxon>Portunoidea</taxon>
        <taxon>Portunidae</taxon>
        <taxon>Portuninae</taxon>
        <taxon>Portunus</taxon>
    </lineage>
</organism>
<reference evidence="2 3" key="1">
    <citation type="submission" date="2019-05" db="EMBL/GenBank/DDBJ databases">
        <title>Another draft genome of Portunus trituberculatus and its Hox gene families provides insights of decapod evolution.</title>
        <authorList>
            <person name="Jeong J.-H."/>
            <person name="Song I."/>
            <person name="Kim S."/>
            <person name="Choi T."/>
            <person name="Kim D."/>
            <person name="Ryu S."/>
            <person name="Kim W."/>
        </authorList>
    </citation>
    <scope>NUCLEOTIDE SEQUENCE [LARGE SCALE GENOMIC DNA]</scope>
    <source>
        <tissue evidence="2">Muscle</tissue>
    </source>
</reference>
<comment type="caution">
    <text evidence="2">The sequence shown here is derived from an EMBL/GenBank/DDBJ whole genome shotgun (WGS) entry which is preliminary data.</text>
</comment>
<proteinExistence type="predicted"/>
<feature type="compositionally biased region" description="Basic and acidic residues" evidence="1">
    <location>
        <begin position="36"/>
        <end position="50"/>
    </location>
</feature>
<feature type="compositionally biased region" description="Pro residues" evidence="1">
    <location>
        <begin position="138"/>
        <end position="152"/>
    </location>
</feature>
<evidence type="ECO:0000313" key="3">
    <source>
        <dbReference type="Proteomes" id="UP000324222"/>
    </source>
</evidence>
<evidence type="ECO:0000313" key="2">
    <source>
        <dbReference type="EMBL" id="MPC53067.1"/>
    </source>
</evidence>